<organism evidence="2 3">
    <name type="scientific">Scophthalmus maximus</name>
    <name type="common">Turbot</name>
    <name type="synonym">Psetta maxima</name>
    <dbReference type="NCBI Taxonomy" id="52904"/>
    <lineage>
        <taxon>Eukaryota</taxon>
        <taxon>Metazoa</taxon>
        <taxon>Chordata</taxon>
        <taxon>Craniata</taxon>
        <taxon>Vertebrata</taxon>
        <taxon>Euteleostomi</taxon>
        <taxon>Actinopterygii</taxon>
        <taxon>Neopterygii</taxon>
        <taxon>Teleostei</taxon>
        <taxon>Neoteleostei</taxon>
        <taxon>Acanthomorphata</taxon>
        <taxon>Carangaria</taxon>
        <taxon>Pleuronectiformes</taxon>
        <taxon>Pleuronectoidei</taxon>
        <taxon>Scophthalmidae</taxon>
        <taxon>Scophthalmus</taxon>
    </lineage>
</organism>
<sequence length="92" mass="10084">MCFSVLKSLHPTSSPQLLQPRLSYGPSASTAPTLLRRSYDAPTKPLQHLKAPTLLRCSYDAPTAPVLLRRSHDAPTMLLRRSYGPSAPTTLL</sequence>
<evidence type="ECO:0000313" key="2">
    <source>
        <dbReference type="EMBL" id="AWP05131.1"/>
    </source>
</evidence>
<gene>
    <name evidence="2" type="ORF">SMAX5B_003097</name>
</gene>
<protein>
    <submittedName>
        <fullName evidence="2">Uncharacterized protein</fullName>
    </submittedName>
</protein>
<feature type="region of interest" description="Disordered" evidence="1">
    <location>
        <begin position="1"/>
        <end position="29"/>
    </location>
</feature>
<accession>A0A2U9BMC1</accession>
<name>A0A2U9BMC1_SCOMX</name>
<reference evidence="2 3" key="1">
    <citation type="submission" date="2017-12" db="EMBL/GenBank/DDBJ databases">
        <title>Integrating genomic resources of turbot (Scophthalmus maximus) in depth evaluation of genetic and physical mapping variation across individuals.</title>
        <authorList>
            <person name="Martinez P."/>
        </authorList>
    </citation>
    <scope>NUCLEOTIDE SEQUENCE [LARGE SCALE GENOMIC DNA]</scope>
</reference>
<proteinExistence type="predicted"/>
<dbReference type="AlphaFoldDB" id="A0A2U9BMC1"/>
<keyword evidence="3" id="KW-1185">Reference proteome</keyword>
<evidence type="ECO:0000256" key="1">
    <source>
        <dbReference type="SAM" id="MobiDB-lite"/>
    </source>
</evidence>
<dbReference type="Proteomes" id="UP000246464">
    <property type="component" value="Chromosome 8"/>
</dbReference>
<evidence type="ECO:0000313" key="3">
    <source>
        <dbReference type="Proteomes" id="UP000246464"/>
    </source>
</evidence>
<dbReference type="EMBL" id="CP026250">
    <property type="protein sequence ID" value="AWP05131.1"/>
    <property type="molecule type" value="Genomic_DNA"/>
</dbReference>